<dbReference type="GO" id="GO:0008270">
    <property type="term" value="F:zinc ion binding"/>
    <property type="evidence" value="ECO:0007669"/>
    <property type="project" value="UniProtKB-KW"/>
</dbReference>
<evidence type="ECO:0000313" key="6">
    <source>
        <dbReference type="Proteomes" id="UP000654075"/>
    </source>
</evidence>
<protein>
    <recommendedName>
        <fullName evidence="2">C3H1-type domain-containing protein</fullName>
    </recommendedName>
</protein>
<dbReference type="OMA" id="CINGMAC"/>
<keyword evidence="1" id="KW-0862">Zinc</keyword>
<feature type="zinc finger region" description="C3H1-type" evidence="1">
    <location>
        <begin position="119"/>
        <end position="143"/>
    </location>
</feature>
<dbReference type="EMBL" id="CAJNNW010037663">
    <property type="protein sequence ID" value="CAE8743648.1"/>
    <property type="molecule type" value="Genomic_DNA"/>
</dbReference>
<dbReference type="InterPro" id="IPR000571">
    <property type="entry name" value="Znf_CCCH"/>
</dbReference>
<reference evidence="4" key="1">
    <citation type="submission" date="2021-02" db="EMBL/GenBank/DDBJ databases">
        <authorList>
            <person name="Dougan E. K."/>
            <person name="Rhodes N."/>
            <person name="Thang M."/>
            <person name="Chan C."/>
        </authorList>
    </citation>
    <scope>NUCLEOTIDE SEQUENCE</scope>
</reference>
<keyword evidence="1" id="KW-0479">Metal-binding</keyword>
<proteinExistence type="predicted"/>
<organism evidence="4 5">
    <name type="scientific">Polarella glacialis</name>
    <name type="common">Dinoflagellate</name>
    <dbReference type="NCBI Taxonomy" id="89957"/>
    <lineage>
        <taxon>Eukaryota</taxon>
        <taxon>Sar</taxon>
        <taxon>Alveolata</taxon>
        <taxon>Dinophyceae</taxon>
        <taxon>Suessiales</taxon>
        <taxon>Suessiaceae</taxon>
        <taxon>Polarella</taxon>
    </lineage>
</organism>
<keyword evidence="6" id="KW-1185">Reference proteome</keyword>
<dbReference type="OrthoDB" id="435819at2759"/>
<name>A0A813M1F3_POLGL</name>
<dbReference type="AlphaFoldDB" id="A0A813M1F3"/>
<feature type="domain" description="C3H1-type" evidence="2">
    <location>
        <begin position="119"/>
        <end position="143"/>
    </location>
</feature>
<comment type="caution">
    <text evidence="4">The sequence shown here is derived from an EMBL/GenBank/DDBJ whole genome shotgun (WGS) entry which is preliminary data.</text>
</comment>
<dbReference type="Proteomes" id="UP000626109">
    <property type="component" value="Unassembled WGS sequence"/>
</dbReference>
<evidence type="ECO:0000313" key="3">
    <source>
        <dbReference type="EMBL" id="CAE8616996.1"/>
    </source>
</evidence>
<dbReference type="EMBL" id="CAJNNV010026027">
    <property type="protein sequence ID" value="CAE8616996.1"/>
    <property type="molecule type" value="Genomic_DNA"/>
</dbReference>
<gene>
    <name evidence="3" type="ORF">PGLA1383_LOCUS34667</name>
    <name evidence="4" type="ORF">PGLA2088_LOCUS51503</name>
</gene>
<evidence type="ECO:0000256" key="1">
    <source>
        <dbReference type="PROSITE-ProRule" id="PRU00723"/>
    </source>
</evidence>
<feature type="non-terminal residue" evidence="4">
    <location>
        <position position="1"/>
    </location>
</feature>
<evidence type="ECO:0000313" key="5">
    <source>
        <dbReference type="Proteomes" id="UP000626109"/>
    </source>
</evidence>
<dbReference type="Proteomes" id="UP000654075">
    <property type="component" value="Unassembled WGS sequence"/>
</dbReference>
<sequence length="165" mass="18108">STSLCEFGFGDVVLVAATSNITMAMALVSIDSVSVYVPDNDLVFSVKNTFLHVVSSMEDQMDRTRSLTRTRSEPVLLQTRAETAPAILQDAQEGSMLDASSGSQEEKKRLLHALGICKPCSYFAFKADGCRQGDSCAFCHFCTEGEAKDRRRHLKHHTKVAIKST</sequence>
<evidence type="ECO:0000259" key="2">
    <source>
        <dbReference type="PROSITE" id="PS50103"/>
    </source>
</evidence>
<dbReference type="PROSITE" id="PS50103">
    <property type="entry name" value="ZF_C3H1"/>
    <property type="match status" value="1"/>
</dbReference>
<keyword evidence="1" id="KW-0863">Zinc-finger</keyword>
<accession>A0A813M1F3</accession>
<evidence type="ECO:0000313" key="4">
    <source>
        <dbReference type="EMBL" id="CAE8743648.1"/>
    </source>
</evidence>